<organism evidence="2 3">
    <name type="scientific">Dactylonectria estremocensis</name>
    <dbReference type="NCBI Taxonomy" id="1079267"/>
    <lineage>
        <taxon>Eukaryota</taxon>
        <taxon>Fungi</taxon>
        <taxon>Dikarya</taxon>
        <taxon>Ascomycota</taxon>
        <taxon>Pezizomycotina</taxon>
        <taxon>Sordariomycetes</taxon>
        <taxon>Hypocreomycetidae</taxon>
        <taxon>Hypocreales</taxon>
        <taxon>Nectriaceae</taxon>
        <taxon>Dactylonectria</taxon>
    </lineage>
</organism>
<accession>A0A9P9I921</accession>
<dbReference type="EMBL" id="JAGMUU010000051">
    <property type="protein sequence ID" value="KAH7112321.1"/>
    <property type="molecule type" value="Genomic_DNA"/>
</dbReference>
<name>A0A9P9I921_9HYPO</name>
<dbReference type="OrthoDB" id="2735536at2759"/>
<dbReference type="Proteomes" id="UP000717696">
    <property type="component" value="Unassembled WGS sequence"/>
</dbReference>
<gene>
    <name evidence="2" type="ORF">B0J13DRAFT_575862</name>
</gene>
<proteinExistence type="predicted"/>
<dbReference type="AlphaFoldDB" id="A0A9P9I921"/>
<feature type="region of interest" description="Disordered" evidence="1">
    <location>
        <begin position="95"/>
        <end position="136"/>
    </location>
</feature>
<dbReference type="CDD" id="cd14686">
    <property type="entry name" value="bZIP"/>
    <property type="match status" value="1"/>
</dbReference>
<feature type="region of interest" description="Disordered" evidence="1">
    <location>
        <begin position="1"/>
        <end position="20"/>
    </location>
</feature>
<dbReference type="SUPFAM" id="SSF57959">
    <property type="entry name" value="Leucine zipper domain"/>
    <property type="match status" value="1"/>
</dbReference>
<evidence type="ECO:0000313" key="3">
    <source>
        <dbReference type="Proteomes" id="UP000717696"/>
    </source>
</evidence>
<evidence type="ECO:0008006" key="4">
    <source>
        <dbReference type="Google" id="ProtNLM"/>
    </source>
</evidence>
<comment type="caution">
    <text evidence="2">The sequence shown here is derived from an EMBL/GenBank/DDBJ whole genome shotgun (WGS) entry which is preliminary data.</text>
</comment>
<evidence type="ECO:0000313" key="2">
    <source>
        <dbReference type="EMBL" id="KAH7112321.1"/>
    </source>
</evidence>
<evidence type="ECO:0000256" key="1">
    <source>
        <dbReference type="SAM" id="MobiDB-lite"/>
    </source>
</evidence>
<sequence length="377" mass="41245">MKRARADSSPDDDELKLRRERGRMAQRAFRQRQIDAINELRASNHAMQSAIASLSRVAARIGSAELTDAVRNARQAAGLDDDEVPGRFEDDQAGTAADELPAPQPAGAASPQKSDMAGNAWPLALSPVEPPSSPQPGHFYTSVPYRPDEGLPSQHQDFAPNRGHLAYRSGRMSPRLSYGLWLEPQTVRLRSPPSDIVPYLGGNTTLSSVVFWSSLAWGFNILRAALSGNSGAAATAQMVFGEFAPMKPDREVLDGIHARLTFRKLGYIASDHPGHNPEGTMRMQSMIARTCEANRTPLDTFLQPAAVEDLLRSRLGDGYRVVELGLQGLGSSEDLSRVRRLVQVMISSSVCLGDGPRWKIDWTVNIFDSWLKDSTVS</sequence>
<dbReference type="InterPro" id="IPR046347">
    <property type="entry name" value="bZIP_sf"/>
</dbReference>
<dbReference type="GO" id="GO:0003700">
    <property type="term" value="F:DNA-binding transcription factor activity"/>
    <property type="evidence" value="ECO:0007669"/>
    <property type="project" value="InterPro"/>
</dbReference>
<protein>
    <recommendedName>
        <fullName evidence="4">BZIP domain-containing protein</fullName>
    </recommendedName>
</protein>
<keyword evidence="3" id="KW-1185">Reference proteome</keyword>
<reference evidence="2" key="1">
    <citation type="journal article" date="2021" name="Nat. Commun.">
        <title>Genetic determinants of endophytism in the Arabidopsis root mycobiome.</title>
        <authorList>
            <person name="Mesny F."/>
            <person name="Miyauchi S."/>
            <person name="Thiergart T."/>
            <person name="Pickel B."/>
            <person name="Atanasova L."/>
            <person name="Karlsson M."/>
            <person name="Huettel B."/>
            <person name="Barry K.W."/>
            <person name="Haridas S."/>
            <person name="Chen C."/>
            <person name="Bauer D."/>
            <person name="Andreopoulos W."/>
            <person name="Pangilinan J."/>
            <person name="LaButti K."/>
            <person name="Riley R."/>
            <person name="Lipzen A."/>
            <person name="Clum A."/>
            <person name="Drula E."/>
            <person name="Henrissat B."/>
            <person name="Kohler A."/>
            <person name="Grigoriev I.V."/>
            <person name="Martin F.M."/>
            <person name="Hacquard S."/>
        </authorList>
    </citation>
    <scope>NUCLEOTIDE SEQUENCE</scope>
    <source>
        <strain evidence="2">MPI-CAGE-AT-0021</strain>
    </source>
</reference>